<keyword evidence="3" id="KW-1185">Reference proteome</keyword>
<feature type="region of interest" description="Disordered" evidence="1">
    <location>
        <begin position="54"/>
        <end position="78"/>
    </location>
</feature>
<proteinExistence type="predicted"/>
<protein>
    <submittedName>
        <fullName evidence="2">Uncharacterized protein</fullName>
    </submittedName>
</protein>
<dbReference type="AlphaFoldDB" id="A0AAV7QSB3"/>
<accession>A0AAV7QSB3</accession>
<organism evidence="2 3">
    <name type="scientific">Pleurodeles waltl</name>
    <name type="common">Iberian ribbed newt</name>
    <dbReference type="NCBI Taxonomy" id="8319"/>
    <lineage>
        <taxon>Eukaryota</taxon>
        <taxon>Metazoa</taxon>
        <taxon>Chordata</taxon>
        <taxon>Craniata</taxon>
        <taxon>Vertebrata</taxon>
        <taxon>Euteleostomi</taxon>
        <taxon>Amphibia</taxon>
        <taxon>Batrachia</taxon>
        <taxon>Caudata</taxon>
        <taxon>Salamandroidea</taxon>
        <taxon>Salamandridae</taxon>
        <taxon>Pleurodelinae</taxon>
        <taxon>Pleurodeles</taxon>
    </lineage>
</organism>
<dbReference type="EMBL" id="JANPWB010000010">
    <property type="protein sequence ID" value="KAJ1143401.1"/>
    <property type="molecule type" value="Genomic_DNA"/>
</dbReference>
<comment type="caution">
    <text evidence="2">The sequence shown here is derived from an EMBL/GenBank/DDBJ whole genome shotgun (WGS) entry which is preliminary data.</text>
</comment>
<name>A0AAV7QSB3_PLEWA</name>
<gene>
    <name evidence="2" type="ORF">NDU88_009710</name>
</gene>
<reference evidence="2" key="1">
    <citation type="journal article" date="2022" name="bioRxiv">
        <title>Sequencing and chromosome-scale assembly of the giantPleurodeles waltlgenome.</title>
        <authorList>
            <person name="Brown T."/>
            <person name="Elewa A."/>
            <person name="Iarovenko S."/>
            <person name="Subramanian E."/>
            <person name="Araus A.J."/>
            <person name="Petzold A."/>
            <person name="Susuki M."/>
            <person name="Suzuki K.-i.T."/>
            <person name="Hayashi T."/>
            <person name="Toyoda A."/>
            <person name="Oliveira C."/>
            <person name="Osipova E."/>
            <person name="Leigh N.D."/>
            <person name="Simon A."/>
            <person name="Yun M.H."/>
        </authorList>
    </citation>
    <scope>NUCLEOTIDE SEQUENCE</scope>
    <source>
        <strain evidence="2">20211129_DDA</strain>
        <tissue evidence="2">Liver</tissue>
    </source>
</reference>
<dbReference type="Proteomes" id="UP001066276">
    <property type="component" value="Chromosome 6"/>
</dbReference>
<evidence type="ECO:0000313" key="3">
    <source>
        <dbReference type="Proteomes" id="UP001066276"/>
    </source>
</evidence>
<evidence type="ECO:0000256" key="1">
    <source>
        <dbReference type="SAM" id="MobiDB-lite"/>
    </source>
</evidence>
<evidence type="ECO:0000313" key="2">
    <source>
        <dbReference type="EMBL" id="KAJ1143401.1"/>
    </source>
</evidence>
<sequence length="152" mass="15975">MSVSLIQLIRGLQASPSAPPVQGVTAATPSRLSYSGASPRCSLLSRAASTFPRAPLGSQSIRPPRATHRSALSPPRGPASSSMFAPIVPVAPPSCFCSAFLGRAAVCLDSSQELSRPSHVDCLQFRHVSPPDWVDSVGRGVQDMCRMIGGHR</sequence>